<dbReference type="InterPro" id="IPR015424">
    <property type="entry name" value="PyrdxlP-dep_Trfase"/>
</dbReference>
<feature type="active site" description="Proton acceptor" evidence="3">
    <location>
        <position position="188"/>
    </location>
</feature>
<accession>A0A650EL39</accession>
<evidence type="ECO:0000256" key="1">
    <source>
        <dbReference type="ARBA" id="ARBA00022898"/>
    </source>
</evidence>
<dbReference type="FunFam" id="3.40.640.10:FF:000089">
    <property type="entry name" value="Aminotransferase, DegT/DnrJ/EryC1/StrS family"/>
    <property type="match status" value="1"/>
</dbReference>
<dbReference type="CDD" id="cd00616">
    <property type="entry name" value="AHBA_syn"/>
    <property type="match status" value="1"/>
</dbReference>
<proteinExistence type="inferred from homology"/>
<dbReference type="PANTHER" id="PTHR30244">
    <property type="entry name" value="TRANSAMINASE"/>
    <property type="match status" value="1"/>
</dbReference>
<evidence type="ECO:0000256" key="3">
    <source>
        <dbReference type="PIRSR" id="PIRSR000390-1"/>
    </source>
</evidence>
<dbReference type="PANTHER" id="PTHR30244:SF42">
    <property type="entry name" value="UDP-2-ACETAMIDO-2-DEOXY-3-OXO-D-GLUCURONATE AMINOTRANSFERASE"/>
    <property type="match status" value="1"/>
</dbReference>
<dbReference type="SUPFAM" id="SSF53383">
    <property type="entry name" value="PLP-dependent transferases"/>
    <property type="match status" value="1"/>
</dbReference>
<gene>
    <name evidence="6" type="ORF">Helico5904_0050</name>
</gene>
<dbReference type="GO" id="GO:0030170">
    <property type="term" value="F:pyridoxal phosphate binding"/>
    <property type="evidence" value="ECO:0007669"/>
    <property type="project" value="UniProtKB-ARBA"/>
</dbReference>
<sequence>MRETFPFVNLKAQYLAYQSELDAKISEVLSSSAFIIGEEVRLCEQSLAVFSGTRYAKTTSSGTTALLLALLALGIKPNDEVITSPFSFIAAAEMIAFIGAKPVFVDIDERTYHIDVHKIESAITPKTKAILPVSLFGMPCDMDSINSIASNYALPVIEDAAQSFGATYKQKRSCHLSTIGVTSFFPSKPLGCYGDGGAVFCDDEEIDHQITLLRHHGQSERYTHQIIGMNARLDSLQCAILNVKLQHFAEEIRLREEKARFYNENLQGVILPYIPKDRSSVYAQYSIRACNSSHSRQKIIESLHQKGVPIAVHYPLPLHLQECFAFLGYKKGDFPVSERVAEEIFSLPFSAFITQEEQIKVIESLNALMI</sequence>
<dbReference type="Gene3D" id="3.40.640.10">
    <property type="entry name" value="Type I PLP-dependent aspartate aminotransferase-like (Major domain)"/>
    <property type="match status" value="1"/>
</dbReference>
<keyword evidence="6" id="KW-0808">Transferase</keyword>
<dbReference type="Gene3D" id="3.90.1150.10">
    <property type="entry name" value="Aspartate Aminotransferase, domain 1"/>
    <property type="match status" value="1"/>
</dbReference>
<dbReference type="EMBL" id="MN577569">
    <property type="protein sequence ID" value="QGT50333.1"/>
    <property type="molecule type" value="Genomic_DNA"/>
</dbReference>
<dbReference type="InterPro" id="IPR015422">
    <property type="entry name" value="PyrdxlP-dep_Trfase_small"/>
</dbReference>
<name>A0A650EL39_9HELI</name>
<protein>
    <submittedName>
        <fullName evidence="6">Aminotransferase</fullName>
    </submittedName>
</protein>
<dbReference type="InterPro" id="IPR015421">
    <property type="entry name" value="PyrdxlP-dep_Trfase_major"/>
</dbReference>
<dbReference type="Pfam" id="PF01041">
    <property type="entry name" value="DegT_DnrJ_EryC1"/>
    <property type="match status" value="1"/>
</dbReference>
<dbReference type="AlphaFoldDB" id="A0A650EL39"/>
<dbReference type="GO" id="GO:0000271">
    <property type="term" value="P:polysaccharide biosynthetic process"/>
    <property type="evidence" value="ECO:0007669"/>
    <property type="project" value="TreeGrafter"/>
</dbReference>
<feature type="modified residue" description="N6-(pyridoxal phosphate)lysine" evidence="4">
    <location>
        <position position="188"/>
    </location>
</feature>
<reference evidence="6" key="1">
    <citation type="journal article" date="2020" name="J. ISSAAS">
        <title>Lactobacilli and other gastrointestinal microbiota of Peromyscus leucopus, reservoir host for agents of Lyme disease and other zoonoses in North America.</title>
        <authorList>
            <person name="Milovic A."/>
            <person name="Bassam K."/>
            <person name="Shao H."/>
            <person name="Chatzistamou I."/>
            <person name="Tufts D.M."/>
            <person name="Diuk-Wasser M."/>
            <person name="Barbour A.G."/>
        </authorList>
    </citation>
    <scope>NUCLEOTIDE SEQUENCE</scope>
    <source>
        <strain evidence="6">LL4</strain>
    </source>
</reference>
<organism evidence="6">
    <name type="scientific">uncultured Helicobacter sp</name>
    <dbReference type="NCBI Taxonomy" id="175537"/>
    <lineage>
        <taxon>Bacteria</taxon>
        <taxon>Pseudomonadati</taxon>
        <taxon>Campylobacterota</taxon>
        <taxon>Epsilonproteobacteria</taxon>
        <taxon>Campylobacterales</taxon>
        <taxon>Helicobacteraceae</taxon>
        <taxon>Helicobacter</taxon>
        <taxon>environmental samples</taxon>
    </lineage>
</organism>
<evidence type="ECO:0000313" key="6">
    <source>
        <dbReference type="EMBL" id="QGT50333.1"/>
    </source>
</evidence>
<evidence type="ECO:0000256" key="4">
    <source>
        <dbReference type="PIRSR" id="PIRSR000390-2"/>
    </source>
</evidence>
<keyword evidence="6" id="KW-0032">Aminotransferase</keyword>
<keyword evidence="1 4" id="KW-0663">Pyridoxal phosphate</keyword>
<dbReference type="InterPro" id="IPR000653">
    <property type="entry name" value="DegT/StrS_aminotransferase"/>
</dbReference>
<evidence type="ECO:0000256" key="5">
    <source>
        <dbReference type="RuleBase" id="RU004508"/>
    </source>
</evidence>
<comment type="similarity">
    <text evidence="2 5">Belongs to the DegT/DnrJ/EryC1 family.</text>
</comment>
<dbReference type="GO" id="GO:0008483">
    <property type="term" value="F:transaminase activity"/>
    <property type="evidence" value="ECO:0007669"/>
    <property type="project" value="UniProtKB-KW"/>
</dbReference>
<evidence type="ECO:0000256" key="2">
    <source>
        <dbReference type="ARBA" id="ARBA00037999"/>
    </source>
</evidence>
<dbReference type="PIRSF" id="PIRSF000390">
    <property type="entry name" value="PLP_StrS"/>
    <property type="match status" value="1"/>
</dbReference>